<gene>
    <name evidence="3" type="ORF">MSAN_02182000</name>
</gene>
<comment type="similarity">
    <text evidence="1">Belongs to the HyuE racemase family.</text>
</comment>
<organism evidence="3 4">
    <name type="scientific">Mycena sanguinolenta</name>
    <dbReference type="NCBI Taxonomy" id="230812"/>
    <lineage>
        <taxon>Eukaryota</taxon>
        <taxon>Fungi</taxon>
        <taxon>Dikarya</taxon>
        <taxon>Basidiomycota</taxon>
        <taxon>Agaricomycotina</taxon>
        <taxon>Agaricomycetes</taxon>
        <taxon>Agaricomycetidae</taxon>
        <taxon>Agaricales</taxon>
        <taxon>Marasmiineae</taxon>
        <taxon>Mycenaceae</taxon>
        <taxon>Mycena</taxon>
    </lineage>
</organism>
<dbReference type="EMBL" id="JACAZH010000031">
    <property type="protein sequence ID" value="KAF7339670.1"/>
    <property type="molecule type" value="Genomic_DNA"/>
</dbReference>
<reference evidence="3" key="1">
    <citation type="submission" date="2020-05" db="EMBL/GenBank/DDBJ databases">
        <title>Mycena genomes resolve the evolution of fungal bioluminescence.</title>
        <authorList>
            <person name="Tsai I.J."/>
        </authorList>
    </citation>
    <scope>NUCLEOTIDE SEQUENCE</scope>
    <source>
        <strain evidence="3">160909Yilan</strain>
    </source>
</reference>
<name>A0A8H7CJD4_9AGAR</name>
<dbReference type="PANTHER" id="PTHR28047">
    <property type="entry name" value="PROTEIN DCG1"/>
    <property type="match status" value="1"/>
</dbReference>
<sequence>MPTSILIINPNSSQSVSAGLEEALRAPPDTTLSFYTAPANAPPSINNATEGVLSAALCFQHIVEEGLIDKHDGFLVSCFSEHPLVGMLRNTTTKPVIGILHASVIQALLCGERFGIVATGRGYRYDRYAEVQHVLGGKFRQIRGVGAERTGGGGAQRGRQTACREQHEEGKRGTGGPGS</sequence>
<evidence type="ECO:0000256" key="2">
    <source>
        <dbReference type="SAM" id="MobiDB-lite"/>
    </source>
</evidence>
<keyword evidence="4" id="KW-1185">Reference proteome</keyword>
<dbReference type="GO" id="GO:0047661">
    <property type="term" value="F:amino-acid racemase activity"/>
    <property type="evidence" value="ECO:0007669"/>
    <property type="project" value="InterPro"/>
</dbReference>
<accession>A0A8H7CJD4</accession>
<dbReference type="Gene3D" id="3.40.50.12500">
    <property type="match status" value="1"/>
</dbReference>
<evidence type="ECO:0000256" key="1">
    <source>
        <dbReference type="ARBA" id="ARBA00038414"/>
    </source>
</evidence>
<dbReference type="PANTHER" id="PTHR28047:SF5">
    <property type="entry name" value="PROTEIN DCG1"/>
    <property type="match status" value="1"/>
</dbReference>
<dbReference type="Pfam" id="PF01177">
    <property type="entry name" value="Asp_Glu_race"/>
    <property type="match status" value="1"/>
</dbReference>
<dbReference type="InterPro" id="IPR052186">
    <property type="entry name" value="Hydantoin_racemase-like"/>
</dbReference>
<comment type="caution">
    <text evidence="3">The sequence shown here is derived from an EMBL/GenBank/DDBJ whole genome shotgun (WGS) entry which is preliminary data.</text>
</comment>
<protein>
    <submittedName>
        <fullName evidence="3">Protein of Asp Glu hydantoin racemase family</fullName>
    </submittedName>
</protein>
<dbReference type="OrthoDB" id="412018at2759"/>
<proteinExistence type="inferred from homology"/>
<evidence type="ECO:0000313" key="3">
    <source>
        <dbReference type="EMBL" id="KAF7339670.1"/>
    </source>
</evidence>
<dbReference type="AlphaFoldDB" id="A0A8H7CJD4"/>
<feature type="region of interest" description="Disordered" evidence="2">
    <location>
        <begin position="146"/>
        <end position="179"/>
    </location>
</feature>
<dbReference type="InterPro" id="IPR053714">
    <property type="entry name" value="Iso_Racemase_Enz_sf"/>
</dbReference>
<dbReference type="Proteomes" id="UP000623467">
    <property type="component" value="Unassembled WGS sequence"/>
</dbReference>
<evidence type="ECO:0000313" key="4">
    <source>
        <dbReference type="Proteomes" id="UP000623467"/>
    </source>
</evidence>
<feature type="compositionally biased region" description="Basic and acidic residues" evidence="2">
    <location>
        <begin position="162"/>
        <end position="172"/>
    </location>
</feature>
<dbReference type="InterPro" id="IPR015942">
    <property type="entry name" value="Asp/Glu/hydantoin_racemase"/>
</dbReference>